<reference evidence="2 3" key="1">
    <citation type="submission" date="2024-01" db="EMBL/GenBank/DDBJ databases">
        <authorList>
            <person name="Waweru B."/>
        </authorList>
    </citation>
    <scope>NUCLEOTIDE SEQUENCE [LARGE SCALE GENOMIC DNA]</scope>
</reference>
<organism evidence="2 3">
    <name type="scientific">Dovyalis caffra</name>
    <dbReference type="NCBI Taxonomy" id="77055"/>
    <lineage>
        <taxon>Eukaryota</taxon>
        <taxon>Viridiplantae</taxon>
        <taxon>Streptophyta</taxon>
        <taxon>Embryophyta</taxon>
        <taxon>Tracheophyta</taxon>
        <taxon>Spermatophyta</taxon>
        <taxon>Magnoliopsida</taxon>
        <taxon>eudicotyledons</taxon>
        <taxon>Gunneridae</taxon>
        <taxon>Pentapetalae</taxon>
        <taxon>rosids</taxon>
        <taxon>fabids</taxon>
        <taxon>Malpighiales</taxon>
        <taxon>Salicaceae</taxon>
        <taxon>Flacourtieae</taxon>
        <taxon>Dovyalis</taxon>
    </lineage>
</organism>
<keyword evidence="3" id="KW-1185">Reference proteome</keyword>
<protein>
    <submittedName>
        <fullName evidence="2">Uncharacterized protein</fullName>
    </submittedName>
</protein>
<dbReference type="Proteomes" id="UP001314170">
    <property type="component" value="Unassembled WGS sequence"/>
</dbReference>
<feature type="compositionally biased region" description="Basic and acidic residues" evidence="1">
    <location>
        <begin position="334"/>
        <end position="345"/>
    </location>
</feature>
<dbReference type="AlphaFoldDB" id="A0AAV1RZ17"/>
<accession>A0AAV1RZ17</accession>
<dbReference type="EMBL" id="CAWUPB010001160">
    <property type="protein sequence ID" value="CAK7340554.1"/>
    <property type="molecule type" value="Genomic_DNA"/>
</dbReference>
<evidence type="ECO:0000256" key="1">
    <source>
        <dbReference type="SAM" id="MobiDB-lite"/>
    </source>
</evidence>
<feature type="compositionally biased region" description="Basic and acidic residues" evidence="1">
    <location>
        <begin position="1"/>
        <end position="19"/>
    </location>
</feature>
<name>A0AAV1RZ17_9ROSI</name>
<proteinExistence type="predicted"/>
<evidence type="ECO:0000313" key="2">
    <source>
        <dbReference type="EMBL" id="CAK7340554.1"/>
    </source>
</evidence>
<gene>
    <name evidence="2" type="ORF">DCAF_LOCUS15637</name>
</gene>
<evidence type="ECO:0000313" key="3">
    <source>
        <dbReference type="Proteomes" id="UP001314170"/>
    </source>
</evidence>
<feature type="region of interest" description="Disordered" evidence="1">
    <location>
        <begin position="268"/>
        <end position="295"/>
    </location>
</feature>
<feature type="region of interest" description="Disordered" evidence="1">
    <location>
        <begin position="316"/>
        <end position="345"/>
    </location>
</feature>
<feature type="region of interest" description="Disordered" evidence="1">
    <location>
        <begin position="1"/>
        <end position="30"/>
    </location>
</feature>
<sequence>MKWVQAHEHQLEHAKEKQKGKLNSVSTSPLPFAGGEGGGRFCGGDGDAFWRLSFGDDSADGEKNKGALRSFHYDFDNEPDAPPSSCHTCRSNAKRVNYRKEDTSKFSNMVSEVRKMRGLPREIEILPKMDACIGEKVAEIRTPKIRVERDKKLRKTDRRVFEEQQFKLDGEQPYEAEKISRKETSKDIFETERERTIGMIEREDGELTDFLFKKGFSLSSINARDSHLNRTEKEIVFGSRKESDGFSAENLGFELQKLKDMKIEELKSMREKQRKSQHISRELQRKKNSKVRAISPRTTSKVEIYRIKAVEDMQKARMEMKKKSQGENNGGIHRAREFRSGEKLV</sequence>
<comment type="caution">
    <text evidence="2">The sequence shown here is derived from an EMBL/GenBank/DDBJ whole genome shotgun (WGS) entry which is preliminary data.</text>
</comment>
<feature type="compositionally biased region" description="Basic and acidic residues" evidence="1">
    <location>
        <begin position="316"/>
        <end position="325"/>
    </location>
</feature>